<evidence type="ECO:0000256" key="1">
    <source>
        <dbReference type="ARBA" id="ARBA00001946"/>
    </source>
</evidence>
<protein>
    <recommendedName>
        <fullName evidence="4">phosphoserine phosphatase</fullName>
        <ecNumber evidence="4">3.1.3.3</ecNumber>
    </recommendedName>
</protein>
<dbReference type="EC" id="3.1.3.3" evidence="4"/>
<keyword evidence="5" id="KW-0028">Amino-acid biosynthesis</keyword>
<comment type="catalytic activity">
    <reaction evidence="10">
        <text>O-phospho-L-serine + H2O = L-serine + phosphate</text>
        <dbReference type="Rhea" id="RHEA:21208"/>
        <dbReference type="ChEBI" id="CHEBI:15377"/>
        <dbReference type="ChEBI" id="CHEBI:33384"/>
        <dbReference type="ChEBI" id="CHEBI:43474"/>
        <dbReference type="ChEBI" id="CHEBI:57524"/>
        <dbReference type="EC" id="3.1.3.3"/>
    </reaction>
</comment>
<comment type="catalytic activity">
    <reaction evidence="11">
        <text>O-phospho-D-serine + H2O = D-serine + phosphate</text>
        <dbReference type="Rhea" id="RHEA:24873"/>
        <dbReference type="ChEBI" id="CHEBI:15377"/>
        <dbReference type="ChEBI" id="CHEBI:35247"/>
        <dbReference type="ChEBI" id="CHEBI:43474"/>
        <dbReference type="ChEBI" id="CHEBI:58680"/>
        <dbReference type="EC" id="3.1.3.3"/>
    </reaction>
</comment>
<keyword evidence="9" id="KW-0718">Serine biosynthesis</keyword>
<evidence type="ECO:0000256" key="11">
    <source>
        <dbReference type="ARBA" id="ARBA00048523"/>
    </source>
</evidence>
<reference evidence="12 13" key="1">
    <citation type="submission" date="2020-08" db="EMBL/GenBank/DDBJ databases">
        <title>Genomic Encyclopedia of Type Strains, Phase IV (KMG-IV): sequencing the most valuable type-strain genomes for metagenomic binning, comparative biology and taxonomic classification.</title>
        <authorList>
            <person name="Goeker M."/>
        </authorList>
    </citation>
    <scope>NUCLEOTIDE SEQUENCE [LARGE SCALE GENOMIC DNA]</scope>
    <source>
        <strain evidence="12 13">DSM 19163</strain>
    </source>
</reference>
<dbReference type="InterPro" id="IPR050582">
    <property type="entry name" value="HAD-like_SerB"/>
</dbReference>
<evidence type="ECO:0000313" key="13">
    <source>
        <dbReference type="Proteomes" id="UP000579136"/>
    </source>
</evidence>
<dbReference type="GO" id="GO:0036424">
    <property type="term" value="F:L-phosphoserine phosphatase activity"/>
    <property type="evidence" value="ECO:0007669"/>
    <property type="project" value="TreeGrafter"/>
</dbReference>
<accession>A0A9Q2CXE2</accession>
<dbReference type="InterPro" id="IPR023214">
    <property type="entry name" value="HAD_sf"/>
</dbReference>
<dbReference type="GO" id="GO:0005737">
    <property type="term" value="C:cytoplasm"/>
    <property type="evidence" value="ECO:0007669"/>
    <property type="project" value="TreeGrafter"/>
</dbReference>
<proteinExistence type="inferred from homology"/>
<dbReference type="SUPFAM" id="SSF56784">
    <property type="entry name" value="HAD-like"/>
    <property type="match status" value="1"/>
</dbReference>
<evidence type="ECO:0000256" key="7">
    <source>
        <dbReference type="ARBA" id="ARBA00022801"/>
    </source>
</evidence>
<keyword evidence="7" id="KW-0378">Hydrolase</keyword>
<name>A0A9Q2CXE2_9STAP</name>
<keyword evidence="13" id="KW-1185">Reference proteome</keyword>
<dbReference type="PANTHER" id="PTHR43344">
    <property type="entry name" value="PHOSPHOSERINE PHOSPHATASE"/>
    <property type="match status" value="1"/>
</dbReference>
<gene>
    <name evidence="12" type="ORF">HNQ45_000376</name>
</gene>
<comment type="similarity">
    <text evidence="3">Belongs to the HAD-like hydrolase superfamily. SerB family.</text>
</comment>
<evidence type="ECO:0000256" key="3">
    <source>
        <dbReference type="ARBA" id="ARBA00009184"/>
    </source>
</evidence>
<keyword evidence="8" id="KW-0460">Magnesium</keyword>
<dbReference type="Gene3D" id="1.20.1440.320">
    <property type="match status" value="1"/>
</dbReference>
<keyword evidence="6" id="KW-0479">Metal-binding</keyword>
<comment type="caution">
    <text evidence="12">The sequence shown here is derived from an EMBL/GenBank/DDBJ whole genome shotgun (WGS) entry which is preliminary data.</text>
</comment>
<evidence type="ECO:0000256" key="5">
    <source>
        <dbReference type="ARBA" id="ARBA00022605"/>
    </source>
</evidence>
<sequence length="384" mass="44618">MKKYFDQGNFEPFVYKRLNEVIDEFKDDPDSYVVFDYDNTSIIMDIEDNLNVYLMEHLEYKLTPEEFYKTLTNAHYHEELSKVFDQKYEHATGLNLAEDISKEYEWLYDNYITHENRSEALLKEVKETAHYQTFITKLRMFHKFVNGNLLREPSYGWMTYLFAGHTVEEFRDICKRCINEMKDRPFEEITFTSAESIPGKSGVVSSTFKSGLKVPEELLNLYEAFKKNNITPYIVSASPREYVDVAKDLFGHAVESENIIAMEFKTDNGVIIPVMDDDMPITKGKGKTDAIKKYIMPKHGGKEPVAMFGDSIGDYDMMKTFKNTPLCVIFNRHSTDDFKELINLAIKQYDFSDARFVLQGRNENKGILIPSQQSIAFGETKAHL</sequence>
<comment type="pathway">
    <text evidence="2">Amino-acid biosynthesis; L-serine biosynthesis; L-serine from 3-phospho-D-glycerate: step 3/3.</text>
</comment>
<dbReference type="CDD" id="cd01427">
    <property type="entry name" value="HAD_like"/>
    <property type="match status" value="1"/>
</dbReference>
<evidence type="ECO:0000256" key="6">
    <source>
        <dbReference type="ARBA" id="ARBA00022723"/>
    </source>
</evidence>
<organism evidence="12 13">
    <name type="scientific">Nosocomiicoccus ampullae</name>
    <dbReference type="NCBI Taxonomy" id="489910"/>
    <lineage>
        <taxon>Bacteria</taxon>
        <taxon>Bacillati</taxon>
        <taxon>Bacillota</taxon>
        <taxon>Bacilli</taxon>
        <taxon>Bacillales</taxon>
        <taxon>Staphylococcaceae</taxon>
        <taxon>Nosocomiicoccus</taxon>
    </lineage>
</organism>
<dbReference type="GO" id="GO:0000287">
    <property type="term" value="F:magnesium ion binding"/>
    <property type="evidence" value="ECO:0007669"/>
    <property type="project" value="TreeGrafter"/>
</dbReference>
<evidence type="ECO:0000313" key="12">
    <source>
        <dbReference type="EMBL" id="MBB5175506.1"/>
    </source>
</evidence>
<dbReference type="RefSeq" id="WP_183672929.1">
    <property type="nucleotide sequence ID" value="NZ_CBCRYX010000001.1"/>
</dbReference>
<dbReference type="InterPro" id="IPR036412">
    <property type="entry name" value="HAD-like_sf"/>
</dbReference>
<evidence type="ECO:0000256" key="8">
    <source>
        <dbReference type="ARBA" id="ARBA00022842"/>
    </source>
</evidence>
<comment type="cofactor">
    <cofactor evidence="1">
        <name>Mg(2+)</name>
        <dbReference type="ChEBI" id="CHEBI:18420"/>
    </cofactor>
</comment>
<evidence type="ECO:0000256" key="9">
    <source>
        <dbReference type="ARBA" id="ARBA00023299"/>
    </source>
</evidence>
<dbReference type="AlphaFoldDB" id="A0A9Q2CXE2"/>
<dbReference type="GO" id="GO:0006564">
    <property type="term" value="P:L-serine biosynthetic process"/>
    <property type="evidence" value="ECO:0007669"/>
    <property type="project" value="UniProtKB-KW"/>
</dbReference>
<dbReference type="Pfam" id="PF12710">
    <property type="entry name" value="HAD"/>
    <property type="match status" value="1"/>
</dbReference>
<evidence type="ECO:0000256" key="2">
    <source>
        <dbReference type="ARBA" id="ARBA00005135"/>
    </source>
</evidence>
<dbReference type="Gene3D" id="3.40.50.1000">
    <property type="entry name" value="HAD superfamily/HAD-like"/>
    <property type="match status" value="1"/>
</dbReference>
<evidence type="ECO:0000256" key="10">
    <source>
        <dbReference type="ARBA" id="ARBA00048138"/>
    </source>
</evidence>
<dbReference type="EMBL" id="JACHHF010000002">
    <property type="protein sequence ID" value="MBB5175506.1"/>
    <property type="molecule type" value="Genomic_DNA"/>
</dbReference>
<dbReference type="PANTHER" id="PTHR43344:SF2">
    <property type="entry name" value="PHOSPHOSERINE PHOSPHATASE"/>
    <property type="match status" value="1"/>
</dbReference>
<evidence type="ECO:0000256" key="4">
    <source>
        <dbReference type="ARBA" id="ARBA00012640"/>
    </source>
</evidence>
<dbReference type="Proteomes" id="UP000579136">
    <property type="component" value="Unassembled WGS sequence"/>
</dbReference>